<comment type="caution">
    <text evidence="2">The sequence shown here is derived from an EMBL/GenBank/DDBJ whole genome shotgun (WGS) entry which is preliminary data.</text>
</comment>
<evidence type="ECO:0000256" key="1">
    <source>
        <dbReference type="SAM" id="MobiDB-lite"/>
    </source>
</evidence>
<gene>
    <name evidence="2" type="ORF">H4F90_05835</name>
</gene>
<dbReference type="AlphaFoldDB" id="A0A839HPI3"/>
<feature type="compositionally biased region" description="Low complexity" evidence="1">
    <location>
        <begin position="80"/>
        <end position="106"/>
    </location>
</feature>
<protein>
    <submittedName>
        <fullName evidence="2">Uncharacterized protein</fullName>
    </submittedName>
</protein>
<evidence type="ECO:0000313" key="2">
    <source>
        <dbReference type="EMBL" id="MBB1161498.1"/>
    </source>
</evidence>
<reference evidence="2 3" key="1">
    <citation type="submission" date="2020-08" db="EMBL/GenBank/DDBJ databases">
        <title>Aquariorum lacteus gen. nov., sp. nov., a new member of the family Comamonadaceae, isolated from freshwater aquarium.</title>
        <authorList>
            <person name="Chun S.-J."/>
        </authorList>
    </citation>
    <scope>NUCLEOTIDE SEQUENCE [LARGE SCALE GENOMIC DNA]</scope>
    <source>
        <strain evidence="2 3">SJAQ100</strain>
    </source>
</reference>
<organism evidence="2 3">
    <name type="scientific">Aquariibacter albus</name>
    <dbReference type="NCBI Taxonomy" id="2759899"/>
    <lineage>
        <taxon>Bacteria</taxon>
        <taxon>Pseudomonadati</taxon>
        <taxon>Pseudomonadota</taxon>
        <taxon>Betaproteobacteria</taxon>
        <taxon>Burkholderiales</taxon>
        <taxon>Sphaerotilaceae</taxon>
        <taxon>Aquariibacter</taxon>
    </lineage>
</organism>
<name>A0A839HPI3_9BURK</name>
<keyword evidence="3" id="KW-1185">Reference proteome</keyword>
<proteinExistence type="predicted"/>
<dbReference type="EMBL" id="JACIVI010000001">
    <property type="protein sequence ID" value="MBB1161498.1"/>
    <property type="molecule type" value="Genomic_DNA"/>
</dbReference>
<feature type="compositionally biased region" description="Pro residues" evidence="1">
    <location>
        <begin position="69"/>
        <end position="79"/>
    </location>
</feature>
<dbReference type="Proteomes" id="UP000586093">
    <property type="component" value="Unassembled WGS sequence"/>
</dbReference>
<evidence type="ECO:0000313" key="3">
    <source>
        <dbReference type="Proteomes" id="UP000586093"/>
    </source>
</evidence>
<sequence>MFPLTLTLHSSEQLHAVLCALQPLLDAQAQVLAKGAEPAAEVAAAPVEKPQSRSETKRAQALKASAPGPAEPTSPPAPTSPTAGAAAAAAPEKTAAACDPTAAPAAAEPPPSTAAAEPVAYDAVKQRINALAKTHREHVIDTLSAFGVRTGQNLKVEQYAAFLAALNQLPEEVTA</sequence>
<dbReference type="RefSeq" id="WP_182662334.1">
    <property type="nucleotide sequence ID" value="NZ_JACIVI010000001.1"/>
</dbReference>
<feature type="region of interest" description="Disordered" evidence="1">
    <location>
        <begin position="42"/>
        <end position="116"/>
    </location>
</feature>
<accession>A0A839HPI3</accession>